<reference evidence="1 2" key="2">
    <citation type="journal article" date="2017" name="Front. Plant Sci.">
        <title>Gene Classification and Mining of Molecular Markers Useful in Red Clover (Trifolium pratense) Breeding.</title>
        <authorList>
            <person name="Istvanek J."/>
            <person name="Dluhosova J."/>
            <person name="Dluhos P."/>
            <person name="Patkova L."/>
            <person name="Nedelnik J."/>
            <person name="Repkova J."/>
        </authorList>
    </citation>
    <scope>NUCLEOTIDE SEQUENCE [LARGE SCALE GENOMIC DNA]</scope>
    <source>
        <strain evidence="2">cv. Tatra</strain>
        <tissue evidence="1">Young leaves</tissue>
    </source>
</reference>
<accession>A0A2K3KFZ6</accession>
<dbReference type="AlphaFoldDB" id="A0A2K3KFZ6"/>
<feature type="non-terminal residue" evidence="1">
    <location>
        <position position="1"/>
    </location>
</feature>
<dbReference type="EMBL" id="ASHM01095127">
    <property type="protein sequence ID" value="PNX65217.1"/>
    <property type="molecule type" value="Genomic_DNA"/>
</dbReference>
<protein>
    <submittedName>
        <fullName evidence="1">Uncharacterized protein</fullName>
    </submittedName>
</protein>
<name>A0A2K3KFZ6_TRIPR</name>
<comment type="caution">
    <text evidence="1">The sequence shown here is derived from an EMBL/GenBank/DDBJ whole genome shotgun (WGS) entry which is preliminary data.</text>
</comment>
<organism evidence="1 2">
    <name type="scientific">Trifolium pratense</name>
    <name type="common">Red clover</name>
    <dbReference type="NCBI Taxonomy" id="57577"/>
    <lineage>
        <taxon>Eukaryota</taxon>
        <taxon>Viridiplantae</taxon>
        <taxon>Streptophyta</taxon>
        <taxon>Embryophyta</taxon>
        <taxon>Tracheophyta</taxon>
        <taxon>Spermatophyta</taxon>
        <taxon>Magnoliopsida</taxon>
        <taxon>eudicotyledons</taxon>
        <taxon>Gunneridae</taxon>
        <taxon>Pentapetalae</taxon>
        <taxon>rosids</taxon>
        <taxon>fabids</taxon>
        <taxon>Fabales</taxon>
        <taxon>Fabaceae</taxon>
        <taxon>Papilionoideae</taxon>
        <taxon>50 kb inversion clade</taxon>
        <taxon>NPAAA clade</taxon>
        <taxon>Hologalegina</taxon>
        <taxon>IRL clade</taxon>
        <taxon>Trifolieae</taxon>
        <taxon>Trifolium</taxon>
    </lineage>
</organism>
<evidence type="ECO:0000313" key="2">
    <source>
        <dbReference type="Proteomes" id="UP000236291"/>
    </source>
</evidence>
<proteinExistence type="predicted"/>
<evidence type="ECO:0000313" key="1">
    <source>
        <dbReference type="EMBL" id="PNX65217.1"/>
    </source>
</evidence>
<reference evidence="1 2" key="1">
    <citation type="journal article" date="2014" name="Am. J. Bot.">
        <title>Genome assembly and annotation for red clover (Trifolium pratense; Fabaceae).</title>
        <authorList>
            <person name="Istvanek J."/>
            <person name="Jaros M."/>
            <person name="Krenek A."/>
            <person name="Repkova J."/>
        </authorList>
    </citation>
    <scope>NUCLEOTIDE SEQUENCE [LARGE SCALE GENOMIC DNA]</scope>
    <source>
        <strain evidence="2">cv. Tatra</strain>
        <tissue evidence="1">Young leaves</tissue>
    </source>
</reference>
<sequence>SIIILLSVDKILSIGLDSNKPTISSKQLLLLLERYNVVLVYVLGLNARRFQKEWRQLKDQNLNLNHQWLERSFDRNGT</sequence>
<dbReference type="Proteomes" id="UP000236291">
    <property type="component" value="Unassembled WGS sequence"/>
</dbReference>
<gene>
    <name evidence="1" type="ORF">L195_g054431</name>
</gene>